<evidence type="ECO:0000313" key="5">
    <source>
        <dbReference type="Proteomes" id="UP000887013"/>
    </source>
</evidence>
<protein>
    <submittedName>
        <fullName evidence="2">Uncharacterized protein</fullName>
    </submittedName>
</protein>
<evidence type="ECO:0000313" key="4">
    <source>
        <dbReference type="EMBL" id="GFS92036.1"/>
    </source>
</evidence>
<sequence>MRGNVHTDDSEPSSNATLEMLWGRGGQHCTTCSLSNFWKILSENEMHQYHVYRIQVLLSSDYAPSIAFAQRCPEKLATDPLYPVCMNPTNGATFTRERTFSTHNPTFEQ</sequence>
<evidence type="ECO:0000313" key="2">
    <source>
        <dbReference type="EMBL" id="GFS40254.1"/>
    </source>
</evidence>
<reference evidence="2" key="1">
    <citation type="submission" date="2020-08" db="EMBL/GenBank/DDBJ databases">
        <title>Multicomponent nature underlies the extraordinary mechanical properties of spider dragline silk.</title>
        <authorList>
            <person name="Kono N."/>
            <person name="Nakamura H."/>
            <person name="Mori M."/>
            <person name="Yoshida Y."/>
            <person name="Ohtoshi R."/>
            <person name="Malay A.D."/>
            <person name="Moran D.A.P."/>
            <person name="Tomita M."/>
            <person name="Numata K."/>
            <person name="Arakawa K."/>
        </authorList>
    </citation>
    <scope>NUCLEOTIDE SEQUENCE</scope>
</reference>
<dbReference type="EMBL" id="BMAW01099576">
    <property type="protein sequence ID" value="GFS90712.1"/>
    <property type="molecule type" value="Genomic_DNA"/>
</dbReference>
<organism evidence="2 5">
    <name type="scientific">Nephila pilipes</name>
    <name type="common">Giant wood spider</name>
    <name type="synonym">Nephila maculata</name>
    <dbReference type="NCBI Taxonomy" id="299642"/>
    <lineage>
        <taxon>Eukaryota</taxon>
        <taxon>Metazoa</taxon>
        <taxon>Ecdysozoa</taxon>
        <taxon>Arthropoda</taxon>
        <taxon>Chelicerata</taxon>
        <taxon>Arachnida</taxon>
        <taxon>Araneae</taxon>
        <taxon>Araneomorphae</taxon>
        <taxon>Entelegynae</taxon>
        <taxon>Araneoidea</taxon>
        <taxon>Nephilidae</taxon>
        <taxon>Nephila</taxon>
    </lineage>
</organism>
<proteinExistence type="predicted"/>
<dbReference type="AlphaFoldDB" id="A0A8X6JW61"/>
<dbReference type="EMBL" id="BMAW01089495">
    <property type="protein sequence ID" value="GFS40254.1"/>
    <property type="molecule type" value="Genomic_DNA"/>
</dbReference>
<gene>
    <name evidence="3" type="ORF">NPIL_167271</name>
    <name evidence="2" type="ORF">NPIL_343441</name>
    <name evidence="1" type="ORF">NPIL_433611</name>
    <name evidence="4" type="ORF">NPIL_452861</name>
</gene>
<dbReference type="EMBL" id="BMAW01087506">
    <property type="protein sequence ID" value="GFS30163.1"/>
    <property type="molecule type" value="Genomic_DNA"/>
</dbReference>
<comment type="caution">
    <text evidence="2">The sequence shown here is derived from an EMBL/GenBank/DDBJ whole genome shotgun (WGS) entry which is preliminary data.</text>
</comment>
<dbReference type="EMBL" id="BMAW01053648">
    <property type="protein sequence ID" value="GFS92036.1"/>
    <property type="molecule type" value="Genomic_DNA"/>
</dbReference>
<evidence type="ECO:0000313" key="1">
    <source>
        <dbReference type="EMBL" id="GFS30163.1"/>
    </source>
</evidence>
<accession>A0A8X6JW61</accession>
<evidence type="ECO:0000313" key="3">
    <source>
        <dbReference type="EMBL" id="GFS90712.1"/>
    </source>
</evidence>
<keyword evidence="5" id="KW-1185">Reference proteome</keyword>
<name>A0A8X6JW61_NEPPI</name>
<dbReference type="OrthoDB" id="6757697at2759"/>
<dbReference type="Proteomes" id="UP000887013">
    <property type="component" value="Unassembled WGS sequence"/>
</dbReference>